<evidence type="ECO:0000313" key="4">
    <source>
        <dbReference type="Proteomes" id="UP000009168"/>
    </source>
</evidence>
<dbReference type="HOGENOM" id="CLU_006621_0_0_1"/>
<dbReference type="GeneID" id="7837670"/>
<feature type="transmembrane region" description="Helical" evidence="2">
    <location>
        <begin position="429"/>
        <end position="452"/>
    </location>
</feature>
<organism evidence="3 4">
    <name type="scientific">Tetrahymena thermophila (strain SB210)</name>
    <dbReference type="NCBI Taxonomy" id="312017"/>
    <lineage>
        <taxon>Eukaryota</taxon>
        <taxon>Sar</taxon>
        <taxon>Alveolata</taxon>
        <taxon>Ciliophora</taxon>
        <taxon>Intramacronucleata</taxon>
        <taxon>Oligohymenophorea</taxon>
        <taxon>Hymenostomatida</taxon>
        <taxon>Tetrahymenina</taxon>
        <taxon>Tetrahymenidae</taxon>
        <taxon>Tetrahymena</taxon>
    </lineage>
</organism>
<protein>
    <submittedName>
        <fullName evidence="3">Tetratricopeptide repeat protein</fullName>
    </submittedName>
</protein>
<evidence type="ECO:0000313" key="3">
    <source>
        <dbReference type="EMBL" id="EAS07340.2"/>
    </source>
</evidence>
<dbReference type="PROSITE" id="PS50005">
    <property type="entry name" value="TPR"/>
    <property type="match status" value="1"/>
</dbReference>
<keyword evidence="4" id="KW-1185">Reference proteome</keyword>
<dbReference type="RefSeq" id="XP_001027582.2">
    <property type="nucleotide sequence ID" value="XM_001027582.2"/>
</dbReference>
<reference evidence="4" key="1">
    <citation type="journal article" date="2006" name="PLoS Biol.">
        <title>Macronuclear genome sequence of the ciliate Tetrahymena thermophila, a model eukaryote.</title>
        <authorList>
            <person name="Eisen J.A."/>
            <person name="Coyne R.S."/>
            <person name="Wu M."/>
            <person name="Wu D."/>
            <person name="Thiagarajan M."/>
            <person name="Wortman J.R."/>
            <person name="Badger J.H."/>
            <person name="Ren Q."/>
            <person name="Amedeo P."/>
            <person name="Jones K.M."/>
            <person name="Tallon L.J."/>
            <person name="Delcher A.L."/>
            <person name="Salzberg S.L."/>
            <person name="Silva J.C."/>
            <person name="Haas B.J."/>
            <person name="Majoros W.H."/>
            <person name="Farzad M."/>
            <person name="Carlton J.M."/>
            <person name="Smith R.K. Jr."/>
            <person name="Garg J."/>
            <person name="Pearlman R.E."/>
            <person name="Karrer K.M."/>
            <person name="Sun L."/>
            <person name="Manning G."/>
            <person name="Elde N.C."/>
            <person name="Turkewitz A.P."/>
            <person name="Asai D.J."/>
            <person name="Wilkes D.E."/>
            <person name="Wang Y."/>
            <person name="Cai H."/>
            <person name="Collins K."/>
            <person name="Stewart B.A."/>
            <person name="Lee S.R."/>
            <person name="Wilamowska K."/>
            <person name="Weinberg Z."/>
            <person name="Ruzzo W.L."/>
            <person name="Wloga D."/>
            <person name="Gaertig J."/>
            <person name="Frankel J."/>
            <person name="Tsao C.-C."/>
            <person name="Gorovsky M.A."/>
            <person name="Keeling P.J."/>
            <person name="Waller R.F."/>
            <person name="Patron N.J."/>
            <person name="Cherry J.M."/>
            <person name="Stover N.A."/>
            <person name="Krieger C.J."/>
            <person name="del Toro C."/>
            <person name="Ryder H.F."/>
            <person name="Williamson S.C."/>
            <person name="Barbeau R.A."/>
            <person name="Hamilton E.P."/>
            <person name="Orias E."/>
        </authorList>
    </citation>
    <scope>NUCLEOTIDE SEQUENCE [LARGE SCALE GENOMIC DNA]</scope>
    <source>
        <strain evidence="4">SB210</strain>
    </source>
</reference>
<accession>Q24HU7</accession>
<evidence type="ECO:0000256" key="2">
    <source>
        <dbReference type="SAM" id="Phobius"/>
    </source>
</evidence>
<dbReference type="Gene3D" id="3.30.450.20">
    <property type="entry name" value="PAS domain"/>
    <property type="match status" value="2"/>
</dbReference>
<keyword evidence="1" id="KW-0802">TPR repeat</keyword>
<evidence type="ECO:0000256" key="1">
    <source>
        <dbReference type="PROSITE-ProRule" id="PRU00339"/>
    </source>
</evidence>
<dbReference type="Proteomes" id="UP000009168">
    <property type="component" value="Unassembled WGS sequence"/>
</dbReference>
<dbReference type="InParanoid" id="Q24HU7"/>
<dbReference type="SMART" id="SM00028">
    <property type="entry name" value="TPR"/>
    <property type="match status" value="2"/>
</dbReference>
<sequence length="1275" mass="151473">MKQLIIRLLVIVSIPIIIGVALVLSTFYILLWEALDQWELESNSWINQTQQQVLYNQVFSQQILQEYSFNQLEIHMVIIKSLLQKFDSSQIKQNYDAVFSICSYREFTFNQCSQQIYKQLNQSLFYGDLYFVRSIFKFNLLTPEQKYFIQMNNYISFYARAAFMASQTNGIIQLNYIYNSDTTSVLTGVPSQSFNFTDSQYETCFGSSFVEPYDPRCRSWYQYAQQNQGNFIYQPYQDAVVGNLLMTLSSQVKKENAFYSVLSIDFLIQNLISLFNSNLSIESYPVLIHEFDARVLYHPLQVFYKTISWPDIEFFNINQFCSKNKEEMELCLSQKQKLSQQVNQTIEFIKTGNYSIEQQINLGRLYQYWERFGQKQISLIFPIQSKLRGLNNQQPYSYAIILIVKVIIDNSDKFKIFNLLDINIIRIPLIVEFVSVSAIIIIFLINYGYFLVYQIQQPIQILIMFLKRSHMQQISSQQQSSIATIKQQKLKNQFSSQLNSTKKKPNQSIFSNIIQKKKIDEKNTQIQVSLNDHQNLQSIYNLGLNITQPLSLDKTLDENQRFYTNSKQQKTNKQNFEDFNSRADNNENCTLQNFTTKQTFQNSKYISIQQVNQCQFTYINDIHQNQIAEDSYENQNYQSPRTNHSVSILKNNRLTMQSDYITQLESVQQRNKEEDKNKILKGLKPLFLEMKIIKKVFQNLESVINYQIDSQNQNSQDTINSLFHFAKAKKTFQNLKNLTGLSRCYFNLGLIYLLMNEYSLASEYFESSVQQGIEVIGIDYENILNLKIVKSEDSIQNQILILSKRIFSKAYCLKQQALQQIYFINDQHEKENVQNYQQNQQQCQPNQQSNLTKNQFIKQTLQKSLNLFLAVQKIVQNSFECFSHIFKIYLLQEITEVIIHLNQKDQIQKYFNKIEEILQQLNENPKQTDGPFKKISFNKSIQFSYKNLYQRNYLDEVSQIKELQKSRQYFLQGLKEKVNQNYLTAILHFTRSIEEGTHYNPSMRKKAIYQINELFSNLQFKQINVEQKYLKYEQNISIDLVILLQLEFQLQYSTFESCLEKIKKSNFFRSQDRIKIIVYHSDLDVYIPFTIIKDDQIWKMVLDSLKNITKNITQDIKKCYKQLSWQQALFFCLGQHQQYSKEDLMYLKQIYQWNKNQTDDTPIQAYQKEETEYKLEQKSYRKKIILLFSKQQQNDDFNFEIKKTIKIKLSNQEKPIIFHFKEYSDAGYQKQTYSSQHFNYECFLDENILITKLTQQRELQNFNNQNEFLTILNNS</sequence>
<feature type="repeat" description="TPR" evidence="1">
    <location>
        <begin position="742"/>
        <end position="775"/>
    </location>
</feature>
<dbReference type="KEGG" id="tet:TTHERM_01132820"/>
<dbReference type="InterPro" id="IPR011990">
    <property type="entry name" value="TPR-like_helical_dom_sf"/>
</dbReference>
<keyword evidence="2" id="KW-0472">Membrane</keyword>
<feature type="transmembrane region" description="Helical" evidence="2">
    <location>
        <begin position="6"/>
        <end position="31"/>
    </location>
</feature>
<proteinExistence type="predicted"/>
<dbReference type="EMBL" id="GG662232">
    <property type="protein sequence ID" value="EAS07340.2"/>
    <property type="molecule type" value="Genomic_DNA"/>
</dbReference>
<dbReference type="SUPFAM" id="SSF48452">
    <property type="entry name" value="TPR-like"/>
    <property type="match status" value="1"/>
</dbReference>
<keyword evidence="2" id="KW-0812">Transmembrane</keyword>
<dbReference type="InterPro" id="IPR019734">
    <property type="entry name" value="TPR_rpt"/>
</dbReference>
<keyword evidence="2" id="KW-1133">Transmembrane helix</keyword>
<gene>
    <name evidence="3" type="ORF">TTHERM_01132820</name>
</gene>
<name>Q24HU7_TETTS</name>
<dbReference type="AlphaFoldDB" id="Q24HU7"/>